<protein>
    <submittedName>
        <fullName evidence="2">Uncharacterized protein</fullName>
    </submittedName>
</protein>
<reference evidence="2 3" key="1">
    <citation type="submission" date="2013-11" db="EMBL/GenBank/DDBJ databases">
        <title>The Genome Sequence of Fusobacterium sp. 7_1.</title>
        <authorList>
            <consortium name="The Broad Institute Genome Sequencing Platform"/>
            <person name="Earl A."/>
            <person name="Ward D."/>
            <person name="Feldgarden M."/>
            <person name="Gevers D."/>
            <person name="Strauss J."/>
            <person name="Ambrose C.E."/>
            <person name="Allen-Vercoe E."/>
            <person name="Walker B."/>
            <person name="Young S.K."/>
            <person name="Zeng Q."/>
            <person name="Gargeya S."/>
            <person name="Fitzgerald M."/>
            <person name="Haas B."/>
            <person name="Abouelleil A."/>
            <person name="Alvarado L."/>
            <person name="Arachchi H.M."/>
            <person name="Berlin A.M."/>
            <person name="Chapman S.B."/>
            <person name="Goldberg J."/>
            <person name="Griggs A."/>
            <person name="Gujja S."/>
            <person name="Hansen M."/>
            <person name="Howarth C."/>
            <person name="Imamovic A."/>
            <person name="Larimer J."/>
            <person name="McCowen C."/>
            <person name="Montmayeur A."/>
            <person name="Murphy C."/>
            <person name="Neiman D."/>
            <person name="Pearson M."/>
            <person name="Priest M."/>
            <person name="Roberts A."/>
            <person name="Saif S."/>
            <person name="Shea T."/>
            <person name="Sisk P."/>
            <person name="Sykes S."/>
            <person name="Wortman J."/>
            <person name="Nusbaum C."/>
            <person name="Birren B."/>
        </authorList>
    </citation>
    <scope>NUCLEOTIDE SEQUENCE [LARGE SCALE GENOMIC DNA]</scope>
    <source>
        <strain evidence="2 3">7_1</strain>
    </source>
</reference>
<evidence type="ECO:0000313" key="3">
    <source>
        <dbReference type="Proteomes" id="UP000002799"/>
    </source>
</evidence>
<feature type="transmembrane region" description="Helical" evidence="1">
    <location>
        <begin position="40"/>
        <end position="58"/>
    </location>
</feature>
<sequence>MLRGNLVVGLIWLIACGIGWEAIDRLFIKKDISKESKIKWGIALAIVIWFIITRQPIFDKYWDNFWYWYNLWDVGALAY</sequence>
<evidence type="ECO:0000256" key="1">
    <source>
        <dbReference type="SAM" id="Phobius"/>
    </source>
</evidence>
<dbReference type="AlphaFoldDB" id="A0A140PTB6"/>
<organism evidence="2">
    <name type="scientific">Fusobacterium animalis 7_1</name>
    <dbReference type="NCBI Taxonomy" id="457405"/>
    <lineage>
        <taxon>Bacteria</taxon>
        <taxon>Fusobacteriati</taxon>
        <taxon>Fusobacteriota</taxon>
        <taxon>Fusobacteriia</taxon>
        <taxon>Fusobacteriales</taxon>
        <taxon>Fusobacteriaceae</taxon>
        <taxon>Fusobacterium</taxon>
    </lineage>
</organism>
<dbReference type="HOGENOM" id="CLU_2600998_0_0_0"/>
<keyword evidence="1" id="KW-0812">Transmembrane</keyword>
<gene>
    <name evidence="2" type="ORF">FSDG_01968</name>
</gene>
<dbReference type="KEGG" id="fne:FSDG_01968"/>
<dbReference type="RefSeq" id="WP_008702343.1">
    <property type="nucleotide sequence ID" value="NZ_AKBT01000001.1"/>
</dbReference>
<keyword evidence="1" id="KW-1133">Transmembrane helix</keyword>
<feature type="transmembrane region" description="Helical" evidence="1">
    <location>
        <begin position="6"/>
        <end position="28"/>
    </location>
</feature>
<dbReference type="Proteomes" id="UP000002799">
    <property type="component" value="Chromosome"/>
</dbReference>
<evidence type="ECO:0000313" key="2">
    <source>
        <dbReference type="EMBL" id="EEO43409.1"/>
    </source>
</evidence>
<keyword evidence="1" id="KW-0472">Membrane</keyword>
<dbReference type="EMBL" id="CP007062">
    <property type="protein sequence ID" value="EEO43409.1"/>
    <property type="molecule type" value="Genomic_DNA"/>
</dbReference>
<name>A0A140PTB6_9FUSO</name>
<accession>A0A140PTB6</accession>
<proteinExistence type="predicted"/>
<dbReference type="GeneID" id="79810655"/>
<dbReference type="PROSITE" id="PS51257">
    <property type="entry name" value="PROKAR_LIPOPROTEIN"/>
    <property type="match status" value="1"/>
</dbReference>